<organism evidence="5 6">
    <name type="scientific">Lysinimonas soli</name>
    <dbReference type="NCBI Taxonomy" id="1074233"/>
    <lineage>
        <taxon>Bacteria</taxon>
        <taxon>Bacillati</taxon>
        <taxon>Actinomycetota</taxon>
        <taxon>Actinomycetes</taxon>
        <taxon>Micrococcales</taxon>
        <taxon>Microbacteriaceae</taxon>
        <taxon>Lysinimonas</taxon>
    </lineage>
</organism>
<accession>A0ABW0NSL8</accession>
<dbReference type="SUPFAM" id="SSF53822">
    <property type="entry name" value="Periplasmic binding protein-like I"/>
    <property type="match status" value="1"/>
</dbReference>
<dbReference type="Pfam" id="PF13377">
    <property type="entry name" value="Peripla_BP_3"/>
    <property type="match status" value="1"/>
</dbReference>
<dbReference type="RefSeq" id="WP_386740713.1">
    <property type="nucleotide sequence ID" value="NZ_JBHSMG010000003.1"/>
</dbReference>
<sequence>MVLFDANIDSRQVCSVGLDGAAAGRLAARHLIERGRHRLMVAGGPIAQVRERIAGAQQAVAAAPGVTLSVEETADLTVEEGRELGRRILAGPPDRRPDAVFAANDLLAIGLIQELIRDGRLRVPDDIAIIGYDDIDFAASNIVPLTSIRQPRDEIARTALELLEEEADGVHSHEHGLRLVQPQLVERDSTR</sequence>
<evidence type="ECO:0000313" key="6">
    <source>
        <dbReference type="Proteomes" id="UP001596039"/>
    </source>
</evidence>
<keyword evidence="6" id="KW-1185">Reference proteome</keyword>
<reference evidence="6" key="1">
    <citation type="journal article" date="2019" name="Int. J. Syst. Evol. Microbiol.">
        <title>The Global Catalogue of Microorganisms (GCM) 10K type strain sequencing project: providing services to taxonomists for standard genome sequencing and annotation.</title>
        <authorList>
            <consortium name="The Broad Institute Genomics Platform"/>
            <consortium name="The Broad Institute Genome Sequencing Center for Infectious Disease"/>
            <person name="Wu L."/>
            <person name="Ma J."/>
        </authorList>
    </citation>
    <scope>NUCLEOTIDE SEQUENCE [LARGE SCALE GENOMIC DNA]</scope>
    <source>
        <strain evidence="6">CGMCC 4.6997</strain>
    </source>
</reference>
<dbReference type="InterPro" id="IPR046335">
    <property type="entry name" value="LacI/GalR-like_sensor"/>
</dbReference>
<dbReference type="EMBL" id="JBHSMG010000003">
    <property type="protein sequence ID" value="MFC5502998.1"/>
    <property type="molecule type" value="Genomic_DNA"/>
</dbReference>
<keyword evidence="2" id="KW-0238">DNA-binding</keyword>
<feature type="domain" description="Transcriptional regulator LacI/GalR-like sensor" evidence="4">
    <location>
        <begin position="28"/>
        <end position="190"/>
    </location>
</feature>
<dbReference type="Proteomes" id="UP001596039">
    <property type="component" value="Unassembled WGS sequence"/>
</dbReference>
<proteinExistence type="predicted"/>
<dbReference type="InterPro" id="IPR028082">
    <property type="entry name" value="Peripla_BP_I"/>
</dbReference>
<comment type="caution">
    <text evidence="5">The sequence shown here is derived from an EMBL/GenBank/DDBJ whole genome shotgun (WGS) entry which is preliminary data.</text>
</comment>
<dbReference type="PANTHER" id="PTHR30146">
    <property type="entry name" value="LACI-RELATED TRANSCRIPTIONAL REPRESSOR"/>
    <property type="match status" value="1"/>
</dbReference>
<evidence type="ECO:0000313" key="5">
    <source>
        <dbReference type="EMBL" id="MFC5502998.1"/>
    </source>
</evidence>
<evidence type="ECO:0000256" key="2">
    <source>
        <dbReference type="ARBA" id="ARBA00023125"/>
    </source>
</evidence>
<keyword evidence="3" id="KW-0804">Transcription</keyword>
<keyword evidence="1" id="KW-0805">Transcription regulation</keyword>
<evidence type="ECO:0000259" key="4">
    <source>
        <dbReference type="Pfam" id="PF13377"/>
    </source>
</evidence>
<gene>
    <name evidence="5" type="ORF">ACFPJ4_12175</name>
</gene>
<name>A0ABW0NSL8_9MICO</name>
<dbReference type="Gene3D" id="3.40.50.2300">
    <property type="match status" value="2"/>
</dbReference>
<protein>
    <submittedName>
        <fullName evidence="5">Substrate-binding domain-containing protein</fullName>
    </submittedName>
</protein>
<evidence type="ECO:0000256" key="3">
    <source>
        <dbReference type="ARBA" id="ARBA00023163"/>
    </source>
</evidence>
<evidence type="ECO:0000256" key="1">
    <source>
        <dbReference type="ARBA" id="ARBA00023015"/>
    </source>
</evidence>
<dbReference type="PANTHER" id="PTHR30146:SF109">
    <property type="entry name" value="HTH-TYPE TRANSCRIPTIONAL REGULATOR GALS"/>
    <property type="match status" value="1"/>
</dbReference>